<accession>A0A2A4G8V4</accession>
<evidence type="ECO:0000313" key="2">
    <source>
        <dbReference type="Proteomes" id="UP000219559"/>
    </source>
</evidence>
<evidence type="ECO:0000313" key="1">
    <source>
        <dbReference type="EMBL" id="PCE64400.1"/>
    </source>
</evidence>
<proteinExistence type="predicted"/>
<reference evidence="1 2" key="1">
    <citation type="submission" date="2017-04" db="EMBL/GenBank/DDBJ databases">
        <title>A new member of the family Flavobacteriaceae isolated from ascidians.</title>
        <authorList>
            <person name="Chen L."/>
        </authorList>
    </citation>
    <scope>NUCLEOTIDE SEQUENCE [LARGE SCALE GENOMIC DNA]</scope>
    <source>
        <strain evidence="1 2">HQA918</strain>
    </source>
</reference>
<keyword evidence="2" id="KW-1185">Reference proteome</keyword>
<dbReference type="Proteomes" id="UP000219559">
    <property type="component" value="Unassembled WGS sequence"/>
</dbReference>
<name>A0A2A4G8V4_9FLAO</name>
<gene>
    <name evidence="1" type="ORF">B7P33_08905</name>
</gene>
<dbReference type="RefSeq" id="WP_097440522.1">
    <property type="nucleotide sequence ID" value="NZ_KZ300476.1"/>
</dbReference>
<protein>
    <submittedName>
        <fullName evidence="1">Uncharacterized protein</fullName>
    </submittedName>
</protein>
<dbReference type="EMBL" id="NBWU01000003">
    <property type="protein sequence ID" value="PCE64400.1"/>
    <property type="molecule type" value="Genomic_DNA"/>
</dbReference>
<comment type="caution">
    <text evidence="1">The sequence shown here is derived from an EMBL/GenBank/DDBJ whole genome shotgun (WGS) entry which is preliminary data.</text>
</comment>
<dbReference type="AlphaFoldDB" id="A0A2A4G8V4"/>
<organism evidence="1 2">
    <name type="scientific">Sediminicola luteus</name>
    <dbReference type="NCBI Taxonomy" id="319238"/>
    <lineage>
        <taxon>Bacteria</taxon>
        <taxon>Pseudomonadati</taxon>
        <taxon>Bacteroidota</taxon>
        <taxon>Flavobacteriia</taxon>
        <taxon>Flavobacteriales</taxon>
        <taxon>Flavobacteriaceae</taxon>
        <taxon>Sediminicola</taxon>
    </lineage>
</organism>
<sequence length="204" mass="23723">MRNVILFLLMGALQFGFAQSKRIQKFEKTLADFRYGLNADLARMDVDRMRQMTYLSNDTISERAGRFVLDNTDVIVERRQWQLQQMAPFSESKIEGYTPVDEIDIMDLRREFDGMPEALLQYVRLDTEMYITAQMHMVIGQLGIDPMVQFSMMNSIAAARYYAEEVKDGVWSVRFDNYLYLGDFELTVATGEAVFSALWKKDNP</sequence>